<dbReference type="AlphaFoldDB" id="A0A133XPS4"/>
<proteinExistence type="predicted"/>
<comment type="caution">
    <text evidence="1">The sequence shown here is derived from an EMBL/GenBank/DDBJ whole genome shotgun (WGS) entry which is preliminary data.</text>
</comment>
<dbReference type="EMBL" id="LSCR01000042">
    <property type="protein sequence ID" value="KXB32940.1"/>
    <property type="molecule type" value="Genomic_DNA"/>
</dbReference>
<dbReference type="STRING" id="1393034.HMPREF3192_01309"/>
<evidence type="ECO:0000313" key="2">
    <source>
        <dbReference type="Proteomes" id="UP000070675"/>
    </source>
</evidence>
<protein>
    <submittedName>
        <fullName evidence="1">Uncharacterized protein</fullName>
    </submittedName>
</protein>
<name>A0A133XPS4_9ACTN</name>
<accession>A0A133XPS4</accession>
<evidence type="ECO:0000313" key="1">
    <source>
        <dbReference type="EMBL" id="KXB32940.1"/>
    </source>
</evidence>
<reference evidence="2" key="1">
    <citation type="submission" date="2016-01" db="EMBL/GenBank/DDBJ databases">
        <authorList>
            <person name="Mitreva M."/>
            <person name="Pepin K.H."/>
            <person name="Mihindukulasuriya K.A."/>
            <person name="Fulton R."/>
            <person name="Fronick C."/>
            <person name="O'Laughlin M."/>
            <person name="Miner T."/>
            <person name="Herter B."/>
            <person name="Rosa B.A."/>
            <person name="Cordes M."/>
            <person name="Tomlinson C."/>
            <person name="Wollam A."/>
            <person name="Palsikar V.B."/>
            <person name="Mardis E.R."/>
            <person name="Wilson R.K."/>
        </authorList>
    </citation>
    <scope>NUCLEOTIDE SEQUENCE [LARGE SCALE GENOMIC DNA]</scope>
    <source>
        <strain evidence="2">DNF00019</strain>
    </source>
</reference>
<organism evidence="1 2">
    <name type="scientific">Atopobium deltae</name>
    <dbReference type="NCBI Taxonomy" id="1393034"/>
    <lineage>
        <taxon>Bacteria</taxon>
        <taxon>Bacillati</taxon>
        <taxon>Actinomycetota</taxon>
        <taxon>Coriobacteriia</taxon>
        <taxon>Coriobacteriales</taxon>
        <taxon>Atopobiaceae</taxon>
        <taxon>Atopobium</taxon>
    </lineage>
</organism>
<dbReference type="PATRIC" id="fig|1393034.3.peg.1274"/>
<keyword evidence="2" id="KW-1185">Reference proteome</keyword>
<dbReference type="Proteomes" id="UP000070675">
    <property type="component" value="Unassembled WGS sequence"/>
</dbReference>
<sequence>MDVCDVSVSLLQELLTEERPSAGVPTVAASTTVTSDVPTRLDKALEDLETVADQLTATQCVDLLERAAAFGDLAVLQRIWKLLAPFAYPSWALALALRCAHEDCARWLLQQGVDLLGEVDASVRKHIEMLPHEEVFTRFALTHSSPTLFLNPMDPTLATEIFVAFNGKEQLLGALYVQPFDLRRTCDCVYRIACDGLFDDDVFDDIFRACLVRAWHSVRHKNERDDRTADICFDLAQKLLHIRAEKLSVAAEKPSVFGDIAAEKSDRTEKPDHSARITHIMASTIVPRADERVMQFVCEHAPQIFLQQLHELAWLRDDVALIQRMLKFLSPSSNVDENNALLQLLARHGCVAALHQLEPWMNTTMADASSTTPHTTPAFDEQAFVDAIQQASEAGYAEAATWLLRKKQELFAVPDPDDFLNDFLL</sequence>
<gene>
    <name evidence="1" type="ORF">HMPREF3192_01309</name>
</gene>